<protein>
    <submittedName>
        <fullName evidence="3">Uncharacterized protein</fullName>
    </submittedName>
</protein>
<dbReference type="Proteomes" id="UP000190814">
    <property type="component" value="Unassembled WGS sequence"/>
</dbReference>
<evidence type="ECO:0000256" key="2">
    <source>
        <dbReference type="SAM" id="Phobius"/>
    </source>
</evidence>
<organism evidence="3 4">
    <name type="scientific">Eubacterium uniforme</name>
    <dbReference type="NCBI Taxonomy" id="39495"/>
    <lineage>
        <taxon>Bacteria</taxon>
        <taxon>Bacillati</taxon>
        <taxon>Bacillota</taxon>
        <taxon>Clostridia</taxon>
        <taxon>Eubacteriales</taxon>
        <taxon>Eubacteriaceae</taxon>
        <taxon>Eubacterium</taxon>
    </lineage>
</organism>
<dbReference type="AlphaFoldDB" id="A0A1T4VRR0"/>
<feature type="coiled-coil region" evidence="1">
    <location>
        <begin position="92"/>
        <end position="126"/>
    </location>
</feature>
<name>A0A1T4VRR0_9FIRM</name>
<feature type="transmembrane region" description="Helical" evidence="2">
    <location>
        <begin position="6"/>
        <end position="26"/>
    </location>
</feature>
<evidence type="ECO:0000313" key="4">
    <source>
        <dbReference type="Proteomes" id="UP000190814"/>
    </source>
</evidence>
<proteinExistence type="predicted"/>
<dbReference type="EMBL" id="FUXZ01000008">
    <property type="protein sequence ID" value="SKA67548.1"/>
    <property type="molecule type" value="Genomic_DNA"/>
</dbReference>
<keyword evidence="2" id="KW-0812">Transmembrane</keyword>
<reference evidence="3 4" key="1">
    <citation type="submission" date="2017-02" db="EMBL/GenBank/DDBJ databases">
        <authorList>
            <person name="Peterson S.W."/>
        </authorList>
    </citation>
    <scope>NUCLEOTIDE SEQUENCE [LARGE SCALE GENOMIC DNA]</scope>
    <source>
        <strain evidence="3 4">ATCC 35992</strain>
    </source>
</reference>
<keyword evidence="1" id="KW-0175">Coiled coil</keyword>
<dbReference type="STRING" id="39495.SAMN02745111_01483"/>
<evidence type="ECO:0000313" key="3">
    <source>
        <dbReference type="EMBL" id="SKA67548.1"/>
    </source>
</evidence>
<evidence type="ECO:0000256" key="1">
    <source>
        <dbReference type="SAM" id="Coils"/>
    </source>
</evidence>
<sequence>MIGEGLVYLYLIVIIIGIPAIILLAYKRLYSNYINKKLKNQSYNSDIQDGRIPDSHTGAKVIVFVLLWGSLSSIQSKISDVKEKLDDQQYLAEQHLEEINDRLASIEEANENANRKNNMVSELDVDFGALGGDHRTANFIFNVCLNKYDKDSNYYLLVGKEKKKVALTKDENGDLKGSVGLDIFGEYGRIVCVKQDSEGNKESEKIVPNYDDYSEDILFFMNDFEDDDCFIYTKFLLDTYYSMEEEEESKSANGKRIKLNALIYAGLDKELSDNGIKEAKVYVESDGKIVDEKNLDKNKLYSDNGCRFKYDKKVEGKEISIYYKITDVYGYSFIGYLMSDDENVTCEGDVVTVRDENDNQIYEKLY</sequence>
<gene>
    <name evidence="3" type="ORF">SAMN02745111_01483</name>
</gene>
<keyword evidence="2" id="KW-0472">Membrane</keyword>
<accession>A0A1T4VRR0</accession>
<keyword evidence="4" id="KW-1185">Reference proteome</keyword>
<keyword evidence="2" id="KW-1133">Transmembrane helix</keyword>